<name>A0AC34F1U4_9BILA</name>
<dbReference type="WBParaSite" id="ES5_v2.g10895.t1">
    <property type="protein sequence ID" value="ES5_v2.g10895.t1"/>
    <property type="gene ID" value="ES5_v2.g10895"/>
</dbReference>
<dbReference type="Proteomes" id="UP000887579">
    <property type="component" value="Unplaced"/>
</dbReference>
<protein>
    <submittedName>
        <fullName evidence="2">Uncharacterized protein</fullName>
    </submittedName>
</protein>
<organism evidence="1 2">
    <name type="scientific">Panagrolaimus sp. ES5</name>
    <dbReference type="NCBI Taxonomy" id="591445"/>
    <lineage>
        <taxon>Eukaryota</taxon>
        <taxon>Metazoa</taxon>
        <taxon>Ecdysozoa</taxon>
        <taxon>Nematoda</taxon>
        <taxon>Chromadorea</taxon>
        <taxon>Rhabditida</taxon>
        <taxon>Tylenchina</taxon>
        <taxon>Panagrolaimomorpha</taxon>
        <taxon>Panagrolaimoidea</taxon>
        <taxon>Panagrolaimidae</taxon>
        <taxon>Panagrolaimus</taxon>
    </lineage>
</organism>
<proteinExistence type="predicted"/>
<evidence type="ECO:0000313" key="1">
    <source>
        <dbReference type="Proteomes" id="UP000887579"/>
    </source>
</evidence>
<accession>A0AC34F1U4</accession>
<sequence>MAGKNPKNLFSKNGIQFTKMLLPYQIMKFMMDLILNFIINNYSSSSSPVSSSSNFFLPSNSIEFYLLYFFKL</sequence>
<reference evidence="2" key="1">
    <citation type="submission" date="2022-11" db="UniProtKB">
        <authorList>
            <consortium name="WormBaseParasite"/>
        </authorList>
    </citation>
    <scope>IDENTIFICATION</scope>
</reference>
<evidence type="ECO:0000313" key="2">
    <source>
        <dbReference type="WBParaSite" id="ES5_v2.g10895.t1"/>
    </source>
</evidence>